<gene>
    <name evidence="1" type="ORF">WN51_11298</name>
</gene>
<protein>
    <submittedName>
        <fullName evidence="1">Uncharacterized protein</fullName>
    </submittedName>
</protein>
<name>A0A0M9A462_9HYME</name>
<dbReference type="EMBL" id="KQ435739">
    <property type="protein sequence ID" value="KOX76880.1"/>
    <property type="molecule type" value="Genomic_DNA"/>
</dbReference>
<organism evidence="1 2">
    <name type="scientific">Melipona quadrifasciata</name>
    <dbReference type="NCBI Taxonomy" id="166423"/>
    <lineage>
        <taxon>Eukaryota</taxon>
        <taxon>Metazoa</taxon>
        <taxon>Ecdysozoa</taxon>
        <taxon>Arthropoda</taxon>
        <taxon>Hexapoda</taxon>
        <taxon>Insecta</taxon>
        <taxon>Pterygota</taxon>
        <taxon>Neoptera</taxon>
        <taxon>Endopterygota</taxon>
        <taxon>Hymenoptera</taxon>
        <taxon>Apocrita</taxon>
        <taxon>Aculeata</taxon>
        <taxon>Apoidea</taxon>
        <taxon>Anthophila</taxon>
        <taxon>Apidae</taxon>
        <taxon>Melipona</taxon>
    </lineage>
</organism>
<reference evidence="1 2" key="1">
    <citation type="submission" date="2015-07" db="EMBL/GenBank/DDBJ databases">
        <title>The genome of Melipona quadrifasciata.</title>
        <authorList>
            <person name="Pan H."/>
            <person name="Kapheim K."/>
        </authorList>
    </citation>
    <scope>NUCLEOTIDE SEQUENCE [LARGE SCALE GENOMIC DNA]</scope>
    <source>
        <strain evidence="1">0111107301</strain>
        <tissue evidence="1">Whole body</tissue>
    </source>
</reference>
<proteinExistence type="predicted"/>
<sequence length="178" mass="20459">MFKQVEYSEILLKKIHFESLIDVQTAKVRLRLFPAQLSGEVSDNYSSRSRDDIGQVTFMRGAVKYLKTLDAAGKERRSKLQDDARRLTSGFDRIRKQGRCNETRFASIAQFSNCLTVTAMGRNFLSAHANAFLSQEKVIELNLKTLKMSTLLLHNFLCFIHSHYIKYLGNNGRVFKKT</sequence>
<evidence type="ECO:0000313" key="1">
    <source>
        <dbReference type="EMBL" id="KOX76880.1"/>
    </source>
</evidence>
<keyword evidence="2" id="KW-1185">Reference proteome</keyword>
<accession>A0A0M9A462</accession>
<dbReference type="AlphaFoldDB" id="A0A0M9A462"/>
<dbReference type="Proteomes" id="UP000053105">
    <property type="component" value="Unassembled WGS sequence"/>
</dbReference>
<evidence type="ECO:0000313" key="2">
    <source>
        <dbReference type="Proteomes" id="UP000053105"/>
    </source>
</evidence>